<evidence type="ECO:0000256" key="7">
    <source>
        <dbReference type="ARBA" id="ARBA00022989"/>
    </source>
</evidence>
<evidence type="ECO:0000256" key="4">
    <source>
        <dbReference type="ARBA" id="ARBA00022692"/>
    </source>
</evidence>
<feature type="transmembrane region" description="Helical" evidence="9">
    <location>
        <begin position="182"/>
        <end position="203"/>
    </location>
</feature>
<dbReference type="AlphaFoldDB" id="A0A4P9XVV2"/>
<feature type="transmembrane region" description="Helical" evidence="9">
    <location>
        <begin position="296"/>
        <end position="316"/>
    </location>
</feature>
<accession>A0A4P9XVV2</accession>
<feature type="transmembrane region" description="Helical" evidence="9">
    <location>
        <begin position="215"/>
        <end position="233"/>
    </location>
</feature>
<feature type="chain" id="PRO_5020509430" evidence="10">
    <location>
        <begin position="31"/>
        <end position="329"/>
    </location>
</feature>
<dbReference type="InterPro" id="IPR036249">
    <property type="entry name" value="Thioredoxin-like_sf"/>
</dbReference>
<keyword evidence="12" id="KW-1185">Reference proteome</keyword>
<keyword evidence="5 10" id="KW-0732">Signal</keyword>
<dbReference type="PANTHER" id="PTHR12692">
    <property type="entry name" value="DOLICHYL-DIPHOSPHOOLIGOSACCHARIDE--PROTEIN GLYCOSYLTRANSFERASE-RELATED"/>
    <property type="match status" value="1"/>
</dbReference>
<dbReference type="EMBL" id="KZ992453">
    <property type="protein sequence ID" value="RKP10415.1"/>
    <property type="molecule type" value="Genomic_DNA"/>
</dbReference>
<evidence type="ECO:0000256" key="8">
    <source>
        <dbReference type="ARBA" id="ARBA00023136"/>
    </source>
</evidence>
<evidence type="ECO:0000256" key="5">
    <source>
        <dbReference type="ARBA" id="ARBA00022729"/>
    </source>
</evidence>
<dbReference type="SUPFAM" id="SSF52833">
    <property type="entry name" value="Thioredoxin-like"/>
    <property type="match status" value="1"/>
</dbReference>
<dbReference type="GO" id="GO:0018279">
    <property type="term" value="P:protein N-linked glycosylation via asparagine"/>
    <property type="evidence" value="ECO:0007669"/>
    <property type="project" value="TreeGrafter"/>
</dbReference>
<name>A0A4P9XVV2_9FUNG</name>
<evidence type="ECO:0000256" key="2">
    <source>
        <dbReference type="ARBA" id="ARBA00004477"/>
    </source>
</evidence>
<comment type="subcellular location">
    <subcellularLocation>
        <location evidence="2">Endoplasmic reticulum membrane</location>
        <topology evidence="2">Multi-pass membrane protein</topology>
    </subcellularLocation>
</comment>
<keyword evidence="4 9" id="KW-0812">Transmembrane</keyword>
<dbReference type="OrthoDB" id="67566at2759"/>
<proteinExistence type="inferred from homology"/>
<comment type="similarity">
    <text evidence="3">Belongs to the OST3/OST6 family.</text>
</comment>
<gene>
    <name evidence="11" type="ORF">THASP1DRAFT_12841</name>
</gene>
<evidence type="ECO:0000313" key="12">
    <source>
        <dbReference type="Proteomes" id="UP000271241"/>
    </source>
</evidence>
<dbReference type="InterPro" id="IPR021149">
    <property type="entry name" value="OligosaccharylTrfase_OST3/OST6"/>
</dbReference>
<evidence type="ECO:0000256" key="10">
    <source>
        <dbReference type="SAM" id="SignalP"/>
    </source>
</evidence>
<protein>
    <submittedName>
        <fullName evidence="11">Uncharacterized protein</fullName>
    </submittedName>
</protein>
<sequence>MSRRSRSLLSLVLLQLLLALQFWQPAPASAATLEEVRAITATAKDNILVLNDKNFPKYVEEPRDYSLIIIFSVHSNAFKCEPCERFESEYRLVTSSWEKMGNPNELVFAYVDFGDGRHSFGKMSITSAPAGLYLPPTLGPNASKADPIGYDFNRHGLIAEQFAEFVRKVNGIEMTIYRPIDWVKRGITAAVIITSLVAFKLMFKHILVVIRSVRAWSSLTLVIILMMTSGFMWNQIRHPPYMGGSASHPEYIAPGFQTQFGVETQIMAVLYAACAFATVSLVTRVPKIRDGMTQRVVAFVWLLVLVVGYSLIMMTFRKKNGSYPFKLLF</sequence>
<evidence type="ECO:0000313" key="11">
    <source>
        <dbReference type="EMBL" id="RKP10415.1"/>
    </source>
</evidence>
<dbReference type="Pfam" id="PF04756">
    <property type="entry name" value="OST3_OST6"/>
    <property type="match status" value="1"/>
</dbReference>
<feature type="transmembrane region" description="Helical" evidence="9">
    <location>
        <begin position="266"/>
        <end position="284"/>
    </location>
</feature>
<dbReference type="GO" id="GO:0008250">
    <property type="term" value="C:oligosaccharyltransferase complex"/>
    <property type="evidence" value="ECO:0007669"/>
    <property type="project" value="TreeGrafter"/>
</dbReference>
<dbReference type="PANTHER" id="PTHR12692:SF0">
    <property type="entry name" value="GH11935P"/>
    <property type="match status" value="1"/>
</dbReference>
<evidence type="ECO:0000256" key="1">
    <source>
        <dbReference type="ARBA" id="ARBA00002791"/>
    </source>
</evidence>
<dbReference type="STRING" id="78915.A0A4P9XVV2"/>
<feature type="signal peptide" evidence="10">
    <location>
        <begin position="1"/>
        <end position="30"/>
    </location>
</feature>
<comment type="function">
    <text evidence="1">Subunit of the oligosaccharyl transferase (OST) complex that catalyzes the initial transfer of a defined glycan (Glc(3)Man(9)GlcNAc(2) in eukaryotes) from the lipid carrier dolichol-pyrophosphate to an asparagine residue within an Asn-X-Ser/Thr consensus motif in nascent polypeptide chains, the first step in protein N-glycosylation. N-glycosylation occurs cotranslationally and the complex associates with the Sec61 complex at the channel-forming translocon complex that mediates protein translocation across the endoplasmic reticulum (ER). All subunits are required for a maximal enzyme activity.</text>
</comment>
<dbReference type="Proteomes" id="UP000271241">
    <property type="component" value="Unassembled WGS sequence"/>
</dbReference>
<keyword evidence="6" id="KW-0256">Endoplasmic reticulum</keyword>
<keyword evidence="8 9" id="KW-0472">Membrane</keyword>
<evidence type="ECO:0000256" key="3">
    <source>
        <dbReference type="ARBA" id="ARBA00009561"/>
    </source>
</evidence>
<keyword evidence="7 9" id="KW-1133">Transmembrane helix</keyword>
<dbReference type="Gene3D" id="3.40.30.10">
    <property type="entry name" value="Glutaredoxin"/>
    <property type="match status" value="1"/>
</dbReference>
<organism evidence="11 12">
    <name type="scientific">Thamnocephalis sphaerospora</name>
    <dbReference type="NCBI Taxonomy" id="78915"/>
    <lineage>
        <taxon>Eukaryota</taxon>
        <taxon>Fungi</taxon>
        <taxon>Fungi incertae sedis</taxon>
        <taxon>Zoopagomycota</taxon>
        <taxon>Zoopagomycotina</taxon>
        <taxon>Zoopagomycetes</taxon>
        <taxon>Zoopagales</taxon>
        <taxon>Sigmoideomycetaceae</taxon>
        <taxon>Thamnocephalis</taxon>
    </lineage>
</organism>
<evidence type="ECO:0000256" key="9">
    <source>
        <dbReference type="SAM" id="Phobius"/>
    </source>
</evidence>
<reference evidence="12" key="1">
    <citation type="journal article" date="2018" name="Nat. Microbiol.">
        <title>Leveraging single-cell genomics to expand the fungal tree of life.</title>
        <authorList>
            <person name="Ahrendt S.R."/>
            <person name="Quandt C.A."/>
            <person name="Ciobanu D."/>
            <person name="Clum A."/>
            <person name="Salamov A."/>
            <person name="Andreopoulos B."/>
            <person name="Cheng J.F."/>
            <person name="Woyke T."/>
            <person name="Pelin A."/>
            <person name="Henrissat B."/>
            <person name="Reynolds N.K."/>
            <person name="Benny G.L."/>
            <person name="Smith M.E."/>
            <person name="James T.Y."/>
            <person name="Grigoriev I.V."/>
        </authorList>
    </citation>
    <scope>NUCLEOTIDE SEQUENCE [LARGE SCALE GENOMIC DNA]</scope>
    <source>
        <strain evidence="12">RSA 1356</strain>
    </source>
</reference>
<evidence type="ECO:0000256" key="6">
    <source>
        <dbReference type="ARBA" id="ARBA00022824"/>
    </source>
</evidence>